<dbReference type="STRING" id="199441.BkAM31D_17365"/>
<evidence type="ECO:0000313" key="2">
    <source>
        <dbReference type="Proteomes" id="UP000193006"/>
    </source>
</evidence>
<evidence type="ECO:0000313" key="1">
    <source>
        <dbReference type="EMBL" id="ARK31467.1"/>
    </source>
</evidence>
<evidence type="ECO:0008006" key="3">
    <source>
        <dbReference type="Google" id="ProtNLM"/>
    </source>
</evidence>
<dbReference type="RefSeq" id="WP_066152779.1">
    <property type="nucleotide sequence ID" value="NZ_CP020814.1"/>
</dbReference>
<gene>
    <name evidence="1" type="ORF">BkAM31D_17365</name>
</gene>
<keyword evidence="2" id="KW-1185">Reference proteome</keyword>
<accession>A0A1X9MDF8</accession>
<dbReference type="AlphaFoldDB" id="A0A1X9MDF8"/>
<protein>
    <recommendedName>
        <fullName evidence="3">Helix-turn-helix domain protein</fullName>
    </recommendedName>
</protein>
<reference evidence="1 2" key="1">
    <citation type="submission" date="2017-04" db="EMBL/GenBank/DDBJ databases">
        <title>Bacillus krulwichiae AM31D Genome sequencing and assembly.</title>
        <authorList>
            <person name="Krulwich T.A."/>
            <person name="Anastor L."/>
            <person name="Ehrlich R."/>
            <person name="Ehrlich G.D."/>
            <person name="Janto B."/>
        </authorList>
    </citation>
    <scope>NUCLEOTIDE SEQUENCE [LARGE SCALE GENOMIC DNA]</scope>
    <source>
        <strain evidence="1 2">AM31D</strain>
    </source>
</reference>
<sequence length="76" mass="9122">MYVNVKELAEFLELAEEYLIRQIQVGHIKAVHDGKQYLVNKDQFIWHKEQLDIKRKQLALETEEPIPEDWDAKDED</sequence>
<dbReference type="EMBL" id="CP020814">
    <property type="protein sequence ID" value="ARK31467.1"/>
    <property type="molecule type" value="Genomic_DNA"/>
</dbReference>
<proteinExistence type="predicted"/>
<dbReference type="KEGG" id="bkw:BkAM31D_17365"/>
<organism evidence="1 2">
    <name type="scientific">Halalkalibacter krulwichiae</name>
    <dbReference type="NCBI Taxonomy" id="199441"/>
    <lineage>
        <taxon>Bacteria</taxon>
        <taxon>Bacillati</taxon>
        <taxon>Bacillota</taxon>
        <taxon>Bacilli</taxon>
        <taxon>Bacillales</taxon>
        <taxon>Bacillaceae</taxon>
        <taxon>Halalkalibacter</taxon>
    </lineage>
</organism>
<dbReference type="Proteomes" id="UP000193006">
    <property type="component" value="Chromosome"/>
</dbReference>
<name>A0A1X9MDF8_9BACI</name>